<dbReference type="InterPro" id="IPR006474">
    <property type="entry name" value="Helicase_Cas3_CRISPR-ass_core"/>
</dbReference>
<dbReference type="GO" id="GO:0003676">
    <property type="term" value="F:nucleic acid binding"/>
    <property type="evidence" value="ECO:0007669"/>
    <property type="project" value="InterPro"/>
</dbReference>
<dbReference type="Pfam" id="PF00270">
    <property type="entry name" value="DEAD"/>
    <property type="match status" value="1"/>
</dbReference>
<evidence type="ECO:0000313" key="9">
    <source>
        <dbReference type="Proteomes" id="UP000323946"/>
    </source>
</evidence>
<proteinExistence type="predicted"/>
<dbReference type="Proteomes" id="UP000323946">
    <property type="component" value="Unassembled WGS sequence"/>
</dbReference>
<dbReference type="GO" id="GO:0016787">
    <property type="term" value="F:hydrolase activity"/>
    <property type="evidence" value="ECO:0007669"/>
    <property type="project" value="UniProtKB-KW"/>
</dbReference>
<evidence type="ECO:0000259" key="7">
    <source>
        <dbReference type="PROSITE" id="PS51643"/>
    </source>
</evidence>
<dbReference type="NCBIfam" id="TIGR01587">
    <property type="entry name" value="cas3_core"/>
    <property type="match status" value="1"/>
</dbReference>
<accession>A0A5M7CIU0</accession>
<keyword evidence="3" id="KW-0347">Helicase</keyword>
<evidence type="ECO:0000256" key="3">
    <source>
        <dbReference type="ARBA" id="ARBA00022806"/>
    </source>
</evidence>
<keyword evidence="4" id="KW-0067">ATP-binding</keyword>
<dbReference type="OrthoDB" id="9810236at2"/>
<evidence type="ECO:0000256" key="1">
    <source>
        <dbReference type="ARBA" id="ARBA00022741"/>
    </source>
</evidence>
<dbReference type="SUPFAM" id="SSF52540">
    <property type="entry name" value="P-loop containing nucleoside triphosphate hydrolases"/>
    <property type="match status" value="1"/>
</dbReference>
<evidence type="ECO:0000256" key="5">
    <source>
        <dbReference type="ARBA" id="ARBA00023118"/>
    </source>
</evidence>
<protein>
    <submittedName>
        <fullName evidence="8">CRISPR-associated helicase Cas3</fullName>
    </submittedName>
</protein>
<evidence type="ECO:0000256" key="4">
    <source>
        <dbReference type="ARBA" id="ARBA00022840"/>
    </source>
</evidence>
<dbReference type="InterPro" id="IPR027417">
    <property type="entry name" value="P-loop_NTPase"/>
</dbReference>
<dbReference type="InterPro" id="IPR054712">
    <property type="entry name" value="Cas3-like_dom"/>
</dbReference>
<dbReference type="GO" id="GO:0004386">
    <property type="term" value="F:helicase activity"/>
    <property type="evidence" value="ECO:0007669"/>
    <property type="project" value="UniProtKB-KW"/>
</dbReference>
<dbReference type="GO" id="GO:0051607">
    <property type="term" value="P:defense response to virus"/>
    <property type="evidence" value="ECO:0007669"/>
    <property type="project" value="UniProtKB-KW"/>
</dbReference>
<gene>
    <name evidence="8" type="primary">cas3</name>
    <name evidence="8" type="ORF">F1721_00190</name>
</gene>
<keyword evidence="5" id="KW-0051">Antiviral defense</keyword>
<dbReference type="EMBL" id="VWPH01000001">
    <property type="protein sequence ID" value="KAA5838425.1"/>
    <property type="molecule type" value="Genomic_DNA"/>
</dbReference>
<dbReference type="SMART" id="SM00487">
    <property type="entry name" value="DEXDc"/>
    <property type="match status" value="1"/>
</dbReference>
<dbReference type="Gene3D" id="3.40.50.300">
    <property type="entry name" value="P-loop containing nucleotide triphosphate hydrolases"/>
    <property type="match status" value="2"/>
</dbReference>
<sequence length="737" mass="81503">MWAHSVNSRLRRHLLSDHARETGALARRFAGEFGAGELGFALGLFHDAGKARGCWQRRLLEVEGTDEAVGFPHKDFGARWLVDVAGPAALAILGHHGGLTSVTAFEEVIREEGTLEEEVKRAFLAEVPEAEEILRVGSRGLVPVGWLRDPLTAELGIRLVFSALVDADHLDTAAHFDGLDAPAVRRDADMGALLARFEQQRLELLVKRGGSPIDAVRERVYRRAVEHASQATGIYRMPAPTGIGKTLSSAGFALHHAALLGKKRVIVAVPFITVTEQNAKVYRSMLGTENVLEHHSAVTPPESGAQGRRWRSAAENWDSPFVVTTTVQLFDSLFGRKPSQMRKLHRLANSVLILDEVQALPLRVLVPILDALRVLSEQFGTTVLLTSATQPSFEHLQVWNDLELPSVVDDPVSLFEQMRRVSYEWWLDPKPSLDEVADTAGKHEQVLVVVNTVKDARKVYQRWVSESPDATWHLSARMCAAHRRAVLDAVRERLDDGLPVRLVSTQLIEAGVDVDFPVVYRAMAPAESLQQAAGRANREAKLPELGKVVIFDAHDMSAPAGYTIGTGATRTHFGPRPGGAVDPDDLPTLSKYYRTLFQRSNTDEGARSVEIQRNRAKFDFEAVTDGPLRRSHDGQGAFRDRELAFRMLDDETISVVATGYAQQAADLMDQLRADPEHAGHWLRKLQPFLVSLPRRVLNDPGVADLCTQIVGDLHEWCGAYDTGYGIDTSCLVKEEVW</sequence>
<feature type="domain" description="HD Cas3-type" evidence="7">
    <location>
        <begin position="8"/>
        <end position="170"/>
    </location>
</feature>
<comment type="caution">
    <text evidence="8">The sequence shown here is derived from an EMBL/GenBank/DDBJ whole genome shotgun (WGS) entry which is preliminary data.</text>
</comment>
<name>A0A5M7CIU0_SACHI</name>
<dbReference type="InterPro" id="IPR006483">
    <property type="entry name" value="CRISPR-assoc_Cas3_HD"/>
</dbReference>
<dbReference type="PROSITE" id="PS51192">
    <property type="entry name" value="HELICASE_ATP_BIND_1"/>
    <property type="match status" value="1"/>
</dbReference>
<keyword evidence="1" id="KW-0547">Nucleotide-binding</keyword>
<evidence type="ECO:0000256" key="2">
    <source>
        <dbReference type="ARBA" id="ARBA00022801"/>
    </source>
</evidence>
<feature type="domain" description="Helicase ATP-binding" evidence="6">
    <location>
        <begin position="239"/>
        <end position="408"/>
    </location>
</feature>
<dbReference type="NCBIfam" id="TIGR01596">
    <property type="entry name" value="cas3_HD"/>
    <property type="match status" value="1"/>
</dbReference>
<organism evidence="8 9">
    <name type="scientific">Saccharopolyspora hirsuta</name>
    <dbReference type="NCBI Taxonomy" id="1837"/>
    <lineage>
        <taxon>Bacteria</taxon>
        <taxon>Bacillati</taxon>
        <taxon>Actinomycetota</taxon>
        <taxon>Actinomycetes</taxon>
        <taxon>Pseudonocardiales</taxon>
        <taxon>Pseudonocardiaceae</taxon>
        <taxon>Saccharopolyspora</taxon>
    </lineage>
</organism>
<dbReference type="InterPro" id="IPR011545">
    <property type="entry name" value="DEAD/DEAH_box_helicase_dom"/>
</dbReference>
<evidence type="ECO:0000313" key="8">
    <source>
        <dbReference type="EMBL" id="KAA5838425.1"/>
    </source>
</evidence>
<evidence type="ECO:0000259" key="6">
    <source>
        <dbReference type="PROSITE" id="PS51192"/>
    </source>
</evidence>
<dbReference type="CDD" id="cd09641">
    <property type="entry name" value="Cas3''_I"/>
    <property type="match status" value="1"/>
</dbReference>
<dbReference type="AlphaFoldDB" id="A0A5M7CIU0"/>
<dbReference type="GO" id="GO:0005524">
    <property type="term" value="F:ATP binding"/>
    <property type="evidence" value="ECO:0007669"/>
    <property type="project" value="UniProtKB-KW"/>
</dbReference>
<keyword evidence="2" id="KW-0378">Hydrolase</keyword>
<reference evidence="8 9" key="1">
    <citation type="submission" date="2019-09" db="EMBL/GenBank/DDBJ databases">
        <title>Draft genome sequence of the thermophilic Saccharopolyspora hirsuta VKM Ac-666T.</title>
        <authorList>
            <person name="Lobastova T.G."/>
            <person name="Fokina V."/>
            <person name="Bragin E.Y."/>
            <person name="Shtratnikova V.Y."/>
            <person name="Starodumova I.P."/>
            <person name="Tarlachkov S.V."/>
            <person name="Donova M.V."/>
        </authorList>
    </citation>
    <scope>NUCLEOTIDE SEQUENCE [LARGE SCALE GENOMIC DNA]</scope>
    <source>
        <strain evidence="8 9">VKM Ac-666</strain>
    </source>
</reference>
<dbReference type="PROSITE" id="PS51643">
    <property type="entry name" value="HD_CAS3"/>
    <property type="match status" value="1"/>
</dbReference>
<keyword evidence="9" id="KW-1185">Reference proteome</keyword>
<dbReference type="Pfam" id="PF22590">
    <property type="entry name" value="Cas3-like_C_2"/>
    <property type="match status" value="1"/>
</dbReference>
<dbReference type="CDD" id="cd17930">
    <property type="entry name" value="DEXHc_cas3"/>
    <property type="match status" value="1"/>
</dbReference>
<dbReference type="InterPro" id="IPR014001">
    <property type="entry name" value="Helicase_ATP-bd"/>
</dbReference>